<gene>
    <name evidence="1" type="ORF">SAV14893_080280</name>
    <name evidence="2" type="ORF">SAV31267_004760</name>
</gene>
<evidence type="ECO:0000313" key="2">
    <source>
        <dbReference type="EMBL" id="GDY70991.1"/>
    </source>
</evidence>
<comment type="caution">
    <text evidence="1">The sequence shown here is derived from an EMBL/GenBank/DDBJ whole genome shotgun (WGS) entry which is preliminary data.</text>
</comment>
<sequence length="80" mass="8570">MASGTASGLTADAAAPVIAKTVTTRMPRTRYTIGRDAALVIRLVRMLSDRALDRVLAVNLPRHCPPLFQPHPVAHDDSPA</sequence>
<dbReference type="AlphaFoldDB" id="A0A4D4M9U4"/>
<evidence type="ECO:0000313" key="4">
    <source>
        <dbReference type="Proteomes" id="UP000302139"/>
    </source>
</evidence>
<name>A0A4D4M9U4_STRAX</name>
<dbReference type="EMBL" id="BJHX01000001">
    <property type="protein sequence ID" value="GDY68635.1"/>
    <property type="molecule type" value="Genomic_DNA"/>
</dbReference>
<accession>A0A4D4M9U4</accession>
<evidence type="ECO:0000313" key="3">
    <source>
        <dbReference type="Proteomes" id="UP000299211"/>
    </source>
</evidence>
<protein>
    <submittedName>
        <fullName evidence="1">Uncharacterized protein</fullName>
    </submittedName>
</protein>
<dbReference type="EMBL" id="BJHY01000001">
    <property type="protein sequence ID" value="GDY70991.1"/>
    <property type="molecule type" value="Genomic_DNA"/>
</dbReference>
<dbReference type="Proteomes" id="UP000299211">
    <property type="component" value="Unassembled WGS sequence"/>
</dbReference>
<organism evidence="1 4">
    <name type="scientific">Streptomyces avermitilis</name>
    <dbReference type="NCBI Taxonomy" id="33903"/>
    <lineage>
        <taxon>Bacteria</taxon>
        <taxon>Bacillati</taxon>
        <taxon>Actinomycetota</taxon>
        <taxon>Actinomycetes</taxon>
        <taxon>Kitasatosporales</taxon>
        <taxon>Streptomycetaceae</taxon>
        <taxon>Streptomyces</taxon>
    </lineage>
</organism>
<evidence type="ECO:0000313" key="1">
    <source>
        <dbReference type="EMBL" id="GDY68635.1"/>
    </source>
</evidence>
<proteinExistence type="predicted"/>
<reference evidence="2 3" key="1">
    <citation type="submission" date="2019-04" db="EMBL/GenBank/DDBJ databases">
        <title>Draft genome sequences of Streptomyces avermitilis ATCC 31267.</title>
        <authorList>
            <person name="Komaki H."/>
            <person name="Tamura T."/>
            <person name="Hosoyama A."/>
        </authorList>
    </citation>
    <scope>NUCLEOTIDE SEQUENCE [LARGE SCALE GENOMIC DNA]</scope>
    <source>
        <strain evidence="2 3">ATCC 31267</strain>
    </source>
</reference>
<reference evidence="1 4" key="2">
    <citation type="submission" date="2019-04" db="EMBL/GenBank/DDBJ databases">
        <title>Draft genome sequences of Streptomyces avermitilis NBRC 14893.</title>
        <authorList>
            <person name="Komaki H."/>
            <person name="Tamura T."/>
            <person name="Hosoyama A."/>
        </authorList>
    </citation>
    <scope>NUCLEOTIDE SEQUENCE [LARGE SCALE GENOMIC DNA]</scope>
    <source>
        <strain evidence="1 4">NBRC 14893</strain>
    </source>
</reference>
<dbReference type="RefSeq" id="WP_037651705.1">
    <property type="nucleotide sequence ID" value="NZ_BAABTN010000066.1"/>
</dbReference>
<dbReference type="Proteomes" id="UP000302139">
    <property type="component" value="Unassembled WGS sequence"/>
</dbReference>